<sequence>MLSWPTIGLRLCLLLLAAATARRPTPIKLNALRGGADDFDERVGAAFVAAAQASEAETSKASQQIDEGKAVEGLGDILGSAYDKALAAFDAQAPANSGEDRARLEEAIDSSLELLFVKQLALVRAKLLKDDLGDVERVVSTLDDAAEAARRPGADWESSSETAAAAAISREVRSRQAKVADVAAKAQKQQQAYLQVFQLYQAQIAQLKQAVGEQPATLQMSYRVPDTDLALSASRSDDRTTLSLTCVPDDSAPLLGPQGFVRGVTPLDLGLTLNLNI</sequence>
<organism evidence="2 3">
    <name type="scientific">Pelagomonas calceolata</name>
    <dbReference type="NCBI Taxonomy" id="35677"/>
    <lineage>
        <taxon>Eukaryota</taxon>
        <taxon>Sar</taxon>
        <taxon>Stramenopiles</taxon>
        <taxon>Ochrophyta</taxon>
        <taxon>Pelagophyceae</taxon>
        <taxon>Pelagomonadales</taxon>
        <taxon>Pelagomonadaceae</taxon>
        <taxon>Pelagomonas</taxon>
    </lineage>
</organism>
<evidence type="ECO:0000256" key="1">
    <source>
        <dbReference type="SAM" id="SignalP"/>
    </source>
</evidence>
<reference evidence="2" key="1">
    <citation type="submission" date="2021-11" db="EMBL/GenBank/DDBJ databases">
        <authorList>
            <consortium name="Genoscope - CEA"/>
            <person name="William W."/>
        </authorList>
    </citation>
    <scope>NUCLEOTIDE SEQUENCE</scope>
</reference>
<feature type="signal peptide" evidence="1">
    <location>
        <begin position="1"/>
        <end position="21"/>
    </location>
</feature>
<name>A0A8J2X0T2_9STRA</name>
<evidence type="ECO:0000313" key="2">
    <source>
        <dbReference type="EMBL" id="CAH0376162.1"/>
    </source>
</evidence>
<dbReference type="OrthoDB" id="1597724at2759"/>
<proteinExistence type="predicted"/>
<dbReference type="AlphaFoldDB" id="A0A8J2X0T2"/>
<gene>
    <name evidence="2" type="ORF">PECAL_5P07260</name>
</gene>
<keyword evidence="3" id="KW-1185">Reference proteome</keyword>
<feature type="chain" id="PRO_5035260735" evidence="1">
    <location>
        <begin position="22"/>
        <end position="277"/>
    </location>
</feature>
<comment type="caution">
    <text evidence="2">The sequence shown here is derived from an EMBL/GenBank/DDBJ whole genome shotgun (WGS) entry which is preliminary data.</text>
</comment>
<dbReference type="EMBL" id="CAKKNE010000005">
    <property type="protein sequence ID" value="CAH0376162.1"/>
    <property type="molecule type" value="Genomic_DNA"/>
</dbReference>
<keyword evidence="1" id="KW-0732">Signal</keyword>
<evidence type="ECO:0000313" key="3">
    <source>
        <dbReference type="Proteomes" id="UP000789595"/>
    </source>
</evidence>
<dbReference type="Proteomes" id="UP000789595">
    <property type="component" value="Unassembled WGS sequence"/>
</dbReference>
<accession>A0A8J2X0T2</accession>
<protein>
    <submittedName>
        <fullName evidence="2">Uncharacterized protein</fullName>
    </submittedName>
</protein>